<feature type="compositionally biased region" description="Acidic residues" evidence="8">
    <location>
        <begin position="1"/>
        <end position="16"/>
    </location>
</feature>
<dbReference type="GO" id="GO:0016607">
    <property type="term" value="C:nuclear speck"/>
    <property type="evidence" value="ECO:0007669"/>
    <property type="project" value="UniProtKB-SubCell"/>
</dbReference>
<evidence type="ECO:0000313" key="9">
    <source>
        <dbReference type="EMBL" id="EJK65487.1"/>
    </source>
</evidence>
<keyword evidence="7" id="KW-0539">Nucleus</keyword>
<dbReference type="OrthoDB" id="48562at2759"/>
<evidence type="ECO:0000256" key="6">
    <source>
        <dbReference type="ARBA" id="ARBA00023187"/>
    </source>
</evidence>
<evidence type="ECO:0000256" key="7">
    <source>
        <dbReference type="ARBA" id="ARBA00023242"/>
    </source>
</evidence>
<name>K0T4Z7_THAOC</name>
<keyword evidence="6" id="KW-0508">mRNA splicing</keyword>
<dbReference type="Proteomes" id="UP000266841">
    <property type="component" value="Unassembled WGS sequence"/>
</dbReference>
<dbReference type="eggNOG" id="ENOG502SC00">
    <property type="taxonomic scope" value="Eukaryota"/>
</dbReference>
<proteinExistence type="inferred from homology"/>
<evidence type="ECO:0000256" key="4">
    <source>
        <dbReference type="ARBA" id="ARBA00017993"/>
    </source>
</evidence>
<evidence type="ECO:0000256" key="8">
    <source>
        <dbReference type="SAM" id="MobiDB-lite"/>
    </source>
</evidence>
<comment type="subcellular location">
    <subcellularLocation>
        <location evidence="1">Nucleus speckle</location>
    </subcellularLocation>
    <subcellularLocation>
        <location evidence="2">Nucleus</location>
        <location evidence="2">Nucleolus</location>
    </subcellularLocation>
</comment>
<dbReference type="Pfam" id="PF10500">
    <property type="entry name" value="SR-25"/>
    <property type="match status" value="1"/>
</dbReference>
<reference evidence="9 10" key="1">
    <citation type="journal article" date="2012" name="Genome Biol.">
        <title>Genome and low-iron response of an oceanic diatom adapted to chronic iron limitation.</title>
        <authorList>
            <person name="Lommer M."/>
            <person name="Specht M."/>
            <person name="Roy A.S."/>
            <person name="Kraemer L."/>
            <person name="Andreson R."/>
            <person name="Gutowska M.A."/>
            <person name="Wolf J."/>
            <person name="Bergner S.V."/>
            <person name="Schilhabel M.B."/>
            <person name="Klostermeier U.C."/>
            <person name="Beiko R.G."/>
            <person name="Rosenstiel P."/>
            <person name="Hippler M."/>
            <person name="Laroche J."/>
        </authorList>
    </citation>
    <scope>NUCLEOTIDE SEQUENCE [LARGE SCALE GENOMIC DNA]</scope>
    <source>
        <strain evidence="9 10">CCMP1005</strain>
    </source>
</reference>
<evidence type="ECO:0000256" key="5">
    <source>
        <dbReference type="ARBA" id="ARBA00022664"/>
    </source>
</evidence>
<comment type="caution">
    <text evidence="9">The sequence shown here is derived from an EMBL/GenBank/DDBJ whole genome shotgun (WGS) entry which is preliminary data.</text>
</comment>
<sequence>MNGRPDDEDDAESADDVDARRGRSGHRSSSEERSSSFDSRSRRRKAKKKRKRAKEKRSGSRHKHKRHRRRRSSQGSSQSDDSSSSDRRHRRKRKKKNKRSRRNDKDGDDYSADEVEVQSKAANEMRYGKVGHSEGSAGGDSRASVAAIAEAPKPEAPKPGTKPKGPMTQAEYQELRSQLREVYDPQTGRTRLVRGTGEIVERIVSSSEHANLNRTGIRIGDRFEKQIKGFRQRRERLTRAAEASAKCVLADLISAPVWC</sequence>
<protein>
    <recommendedName>
        <fullName evidence="4">ADP-ribosylation factor-like protein 6-interacting protein 4</fullName>
    </recommendedName>
</protein>
<feature type="compositionally biased region" description="Basic residues" evidence="8">
    <location>
        <begin position="41"/>
        <end position="72"/>
    </location>
</feature>
<dbReference type="InterPro" id="IPR019532">
    <property type="entry name" value="Nucl_RNA-splicing_assoc_SR-25"/>
</dbReference>
<feature type="region of interest" description="Disordered" evidence="8">
    <location>
        <begin position="1"/>
        <end position="144"/>
    </location>
</feature>
<feature type="compositionally biased region" description="Acidic residues" evidence="8">
    <location>
        <begin position="106"/>
        <end position="116"/>
    </location>
</feature>
<evidence type="ECO:0000256" key="2">
    <source>
        <dbReference type="ARBA" id="ARBA00004604"/>
    </source>
</evidence>
<feature type="compositionally biased region" description="Low complexity" evidence="8">
    <location>
        <begin position="73"/>
        <end position="82"/>
    </location>
</feature>
<evidence type="ECO:0000313" key="10">
    <source>
        <dbReference type="Proteomes" id="UP000266841"/>
    </source>
</evidence>
<dbReference type="GO" id="GO:0008380">
    <property type="term" value="P:RNA splicing"/>
    <property type="evidence" value="ECO:0007669"/>
    <property type="project" value="UniProtKB-KW"/>
</dbReference>
<dbReference type="EMBL" id="AGNL01015753">
    <property type="protein sequence ID" value="EJK65487.1"/>
    <property type="molecule type" value="Genomic_DNA"/>
</dbReference>
<feature type="compositionally biased region" description="Basic residues" evidence="8">
    <location>
        <begin position="87"/>
        <end position="102"/>
    </location>
</feature>
<comment type="similarity">
    <text evidence="3">Belongs to the ARL6IP4 family.</text>
</comment>
<dbReference type="GO" id="GO:0006397">
    <property type="term" value="P:mRNA processing"/>
    <property type="evidence" value="ECO:0007669"/>
    <property type="project" value="UniProtKB-KW"/>
</dbReference>
<evidence type="ECO:0000256" key="3">
    <source>
        <dbReference type="ARBA" id="ARBA00006852"/>
    </source>
</evidence>
<keyword evidence="10" id="KW-1185">Reference proteome</keyword>
<dbReference type="AlphaFoldDB" id="K0T4Z7"/>
<evidence type="ECO:0000256" key="1">
    <source>
        <dbReference type="ARBA" id="ARBA00004324"/>
    </source>
</evidence>
<dbReference type="GO" id="GO:0005730">
    <property type="term" value="C:nucleolus"/>
    <property type="evidence" value="ECO:0007669"/>
    <property type="project" value="UniProtKB-SubCell"/>
</dbReference>
<dbReference type="OMA" id="PRVMKPM"/>
<keyword evidence="5" id="KW-0507">mRNA processing</keyword>
<accession>K0T4Z7</accession>
<gene>
    <name evidence="9" type="ORF">THAOC_13644</name>
</gene>
<organism evidence="9 10">
    <name type="scientific">Thalassiosira oceanica</name>
    <name type="common">Marine diatom</name>
    <dbReference type="NCBI Taxonomy" id="159749"/>
    <lineage>
        <taxon>Eukaryota</taxon>
        <taxon>Sar</taxon>
        <taxon>Stramenopiles</taxon>
        <taxon>Ochrophyta</taxon>
        <taxon>Bacillariophyta</taxon>
        <taxon>Coscinodiscophyceae</taxon>
        <taxon>Thalassiosirophycidae</taxon>
        <taxon>Thalassiosirales</taxon>
        <taxon>Thalassiosiraceae</taxon>
        <taxon>Thalassiosira</taxon>
    </lineage>
</organism>